<accession>A0A5B7DW73</accession>
<sequence length="125" mass="13538">MQQTQDTALVSRCTVIGTGDTGCTHSLLWTDAKDSLYSCHTECIIINNCQRFSQNSNKACPARLACVESSGTGSKDDKRSYDITEVKPPSSGLFLEVKLKHSFADMHDIHPPQHSVIMPAGLGVG</sequence>
<organism evidence="1 2">
    <name type="scientific">Portunus trituberculatus</name>
    <name type="common">Swimming crab</name>
    <name type="synonym">Neptunus trituberculatus</name>
    <dbReference type="NCBI Taxonomy" id="210409"/>
    <lineage>
        <taxon>Eukaryota</taxon>
        <taxon>Metazoa</taxon>
        <taxon>Ecdysozoa</taxon>
        <taxon>Arthropoda</taxon>
        <taxon>Crustacea</taxon>
        <taxon>Multicrustacea</taxon>
        <taxon>Malacostraca</taxon>
        <taxon>Eumalacostraca</taxon>
        <taxon>Eucarida</taxon>
        <taxon>Decapoda</taxon>
        <taxon>Pleocyemata</taxon>
        <taxon>Brachyura</taxon>
        <taxon>Eubrachyura</taxon>
        <taxon>Portunoidea</taxon>
        <taxon>Portunidae</taxon>
        <taxon>Portuninae</taxon>
        <taxon>Portunus</taxon>
    </lineage>
</organism>
<reference evidence="1 2" key="1">
    <citation type="submission" date="2019-05" db="EMBL/GenBank/DDBJ databases">
        <title>Another draft genome of Portunus trituberculatus and its Hox gene families provides insights of decapod evolution.</title>
        <authorList>
            <person name="Jeong J.-H."/>
            <person name="Song I."/>
            <person name="Kim S."/>
            <person name="Choi T."/>
            <person name="Kim D."/>
            <person name="Ryu S."/>
            <person name="Kim W."/>
        </authorList>
    </citation>
    <scope>NUCLEOTIDE SEQUENCE [LARGE SCALE GENOMIC DNA]</scope>
    <source>
        <tissue evidence="1">Muscle</tissue>
    </source>
</reference>
<evidence type="ECO:0000313" key="1">
    <source>
        <dbReference type="EMBL" id="MPC25349.1"/>
    </source>
</evidence>
<dbReference type="Proteomes" id="UP000324222">
    <property type="component" value="Unassembled WGS sequence"/>
</dbReference>
<dbReference type="EMBL" id="VSRR010001449">
    <property type="protein sequence ID" value="MPC25349.1"/>
    <property type="molecule type" value="Genomic_DNA"/>
</dbReference>
<keyword evidence="2" id="KW-1185">Reference proteome</keyword>
<name>A0A5B7DW73_PORTR</name>
<proteinExistence type="predicted"/>
<protein>
    <submittedName>
        <fullName evidence="1">Uncharacterized protein</fullName>
    </submittedName>
</protein>
<gene>
    <name evidence="1" type="ORF">E2C01_018455</name>
</gene>
<dbReference type="AlphaFoldDB" id="A0A5B7DW73"/>
<evidence type="ECO:0000313" key="2">
    <source>
        <dbReference type="Proteomes" id="UP000324222"/>
    </source>
</evidence>
<comment type="caution">
    <text evidence="1">The sequence shown here is derived from an EMBL/GenBank/DDBJ whole genome shotgun (WGS) entry which is preliminary data.</text>
</comment>